<keyword evidence="1" id="KW-0812">Transmembrane</keyword>
<evidence type="ECO:0000256" key="1">
    <source>
        <dbReference type="SAM" id="Phobius"/>
    </source>
</evidence>
<keyword evidence="1" id="KW-0472">Membrane</keyword>
<protein>
    <submittedName>
        <fullName evidence="2">Uncharacterized protein</fullName>
    </submittedName>
</protein>
<accession>A0A6C0JTS4</accession>
<organism evidence="2">
    <name type="scientific">viral metagenome</name>
    <dbReference type="NCBI Taxonomy" id="1070528"/>
    <lineage>
        <taxon>unclassified sequences</taxon>
        <taxon>metagenomes</taxon>
        <taxon>organismal metagenomes</taxon>
    </lineage>
</organism>
<proteinExistence type="predicted"/>
<name>A0A6C0JTS4_9ZZZZ</name>
<dbReference type="EMBL" id="MN740672">
    <property type="protein sequence ID" value="QHU07084.1"/>
    <property type="molecule type" value="Genomic_DNA"/>
</dbReference>
<sequence>MSDHVHEKWKLYKKDGEDVIEPFCGACLAIPFAVAGIGAGAYGVSSRGDHKKKKKVLLYSIIASIVLLLIAAGVFIYFFWIKKCVDCGYED</sequence>
<dbReference type="AlphaFoldDB" id="A0A6C0JTS4"/>
<feature type="transmembrane region" description="Helical" evidence="1">
    <location>
        <begin position="56"/>
        <end position="80"/>
    </location>
</feature>
<keyword evidence="1" id="KW-1133">Transmembrane helix</keyword>
<evidence type="ECO:0000313" key="2">
    <source>
        <dbReference type="EMBL" id="QHU07084.1"/>
    </source>
</evidence>
<reference evidence="2" key="1">
    <citation type="journal article" date="2020" name="Nature">
        <title>Giant virus diversity and host interactions through global metagenomics.</title>
        <authorList>
            <person name="Schulz F."/>
            <person name="Roux S."/>
            <person name="Paez-Espino D."/>
            <person name="Jungbluth S."/>
            <person name="Walsh D.A."/>
            <person name="Denef V.J."/>
            <person name="McMahon K.D."/>
            <person name="Konstantinidis K.T."/>
            <person name="Eloe-Fadrosh E.A."/>
            <person name="Kyrpides N.C."/>
            <person name="Woyke T."/>
        </authorList>
    </citation>
    <scope>NUCLEOTIDE SEQUENCE</scope>
    <source>
        <strain evidence="2">GVMAG-S-1038524-41</strain>
    </source>
</reference>
<feature type="transmembrane region" description="Helical" evidence="1">
    <location>
        <begin position="20"/>
        <end position="44"/>
    </location>
</feature>